<dbReference type="EMBL" id="JANPWB010000012">
    <property type="protein sequence ID" value="KAJ1120854.1"/>
    <property type="molecule type" value="Genomic_DNA"/>
</dbReference>
<comment type="caution">
    <text evidence="1">The sequence shown here is derived from an EMBL/GenBank/DDBJ whole genome shotgun (WGS) entry which is preliminary data.</text>
</comment>
<evidence type="ECO:0000313" key="2">
    <source>
        <dbReference type="Proteomes" id="UP001066276"/>
    </source>
</evidence>
<dbReference type="AlphaFoldDB" id="A0AAV7NZE3"/>
<proteinExistence type="predicted"/>
<dbReference type="Proteomes" id="UP001066276">
    <property type="component" value="Chromosome 8"/>
</dbReference>
<organism evidence="1 2">
    <name type="scientific">Pleurodeles waltl</name>
    <name type="common">Iberian ribbed newt</name>
    <dbReference type="NCBI Taxonomy" id="8319"/>
    <lineage>
        <taxon>Eukaryota</taxon>
        <taxon>Metazoa</taxon>
        <taxon>Chordata</taxon>
        <taxon>Craniata</taxon>
        <taxon>Vertebrata</taxon>
        <taxon>Euteleostomi</taxon>
        <taxon>Amphibia</taxon>
        <taxon>Batrachia</taxon>
        <taxon>Caudata</taxon>
        <taxon>Salamandroidea</taxon>
        <taxon>Salamandridae</taxon>
        <taxon>Pleurodelinae</taxon>
        <taxon>Pleurodeles</taxon>
    </lineage>
</organism>
<protein>
    <submittedName>
        <fullName evidence="1">Uncharacterized protein</fullName>
    </submittedName>
</protein>
<sequence>MLASPPSGPCCALLRPHPPPECRLEAMNSKIMSLSADSKSIQAGLAGFQDKVTDLDHHLHTVENKVAAFLDNGPELRFLCNKLTDLEDRSRRDNVFFFGLQKKTEGAVVKAFL</sequence>
<reference evidence="1" key="1">
    <citation type="journal article" date="2022" name="bioRxiv">
        <title>Sequencing and chromosome-scale assembly of the giantPleurodeles waltlgenome.</title>
        <authorList>
            <person name="Brown T."/>
            <person name="Elewa A."/>
            <person name="Iarovenko S."/>
            <person name="Subramanian E."/>
            <person name="Araus A.J."/>
            <person name="Petzold A."/>
            <person name="Susuki M."/>
            <person name="Suzuki K.-i.T."/>
            <person name="Hayashi T."/>
            <person name="Toyoda A."/>
            <person name="Oliveira C."/>
            <person name="Osipova E."/>
            <person name="Leigh N.D."/>
            <person name="Simon A."/>
            <person name="Yun M.H."/>
        </authorList>
    </citation>
    <scope>NUCLEOTIDE SEQUENCE</scope>
    <source>
        <strain evidence="1">20211129_DDA</strain>
        <tissue evidence="1">Liver</tissue>
    </source>
</reference>
<accession>A0AAV7NZE3</accession>
<gene>
    <name evidence="1" type="ORF">NDU88_009003</name>
</gene>
<name>A0AAV7NZE3_PLEWA</name>
<evidence type="ECO:0000313" key="1">
    <source>
        <dbReference type="EMBL" id="KAJ1120854.1"/>
    </source>
</evidence>
<keyword evidence="2" id="KW-1185">Reference proteome</keyword>